<feature type="domain" description="G-patch" evidence="2">
    <location>
        <begin position="162"/>
        <end position="182"/>
    </location>
</feature>
<feature type="region of interest" description="Disordered" evidence="1">
    <location>
        <begin position="247"/>
        <end position="267"/>
    </location>
</feature>
<evidence type="ECO:0000256" key="1">
    <source>
        <dbReference type="SAM" id="MobiDB-lite"/>
    </source>
</evidence>
<feature type="compositionally biased region" description="Basic residues" evidence="1">
    <location>
        <begin position="805"/>
        <end position="816"/>
    </location>
</feature>
<feature type="compositionally biased region" description="Basic and acidic residues" evidence="1">
    <location>
        <begin position="785"/>
        <end position="804"/>
    </location>
</feature>
<reference evidence="3 4" key="1">
    <citation type="submission" date="2015-04" db="EMBL/GenBank/DDBJ databases">
        <title>Complete genome sequence of Schizopora paradoxa KUC8140, a cosmopolitan wood degrader in East Asia.</title>
        <authorList>
            <consortium name="DOE Joint Genome Institute"/>
            <person name="Min B."/>
            <person name="Park H."/>
            <person name="Jang Y."/>
            <person name="Kim J.-J."/>
            <person name="Kim K.H."/>
            <person name="Pangilinan J."/>
            <person name="Lipzen A."/>
            <person name="Riley R."/>
            <person name="Grigoriev I.V."/>
            <person name="Spatafora J.W."/>
            <person name="Choi I.-G."/>
        </authorList>
    </citation>
    <scope>NUCLEOTIDE SEQUENCE [LARGE SCALE GENOMIC DNA]</scope>
    <source>
        <strain evidence="3 4">KUC8140</strain>
    </source>
</reference>
<dbReference type="GO" id="GO:0005634">
    <property type="term" value="C:nucleus"/>
    <property type="evidence" value="ECO:0007669"/>
    <property type="project" value="TreeGrafter"/>
</dbReference>
<feature type="compositionally biased region" description="Basic and acidic residues" evidence="1">
    <location>
        <begin position="665"/>
        <end position="678"/>
    </location>
</feature>
<dbReference type="GO" id="GO:0003723">
    <property type="term" value="F:RNA binding"/>
    <property type="evidence" value="ECO:0007669"/>
    <property type="project" value="TreeGrafter"/>
</dbReference>
<feature type="compositionally biased region" description="Basic and acidic residues" evidence="1">
    <location>
        <begin position="829"/>
        <end position="841"/>
    </location>
</feature>
<feature type="region of interest" description="Disordered" evidence="1">
    <location>
        <begin position="560"/>
        <end position="594"/>
    </location>
</feature>
<feature type="region of interest" description="Disordered" evidence="1">
    <location>
        <begin position="709"/>
        <end position="745"/>
    </location>
</feature>
<dbReference type="InterPro" id="IPR000467">
    <property type="entry name" value="G_patch_dom"/>
</dbReference>
<keyword evidence="4" id="KW-1185">Reference proteome</keyword>
<organism evidence="3 4">
    <name type="scientific">Schizopora paradoxa</name>
    <dbReference type="NCBI Taxonomy" id="27342"/>
    <lineage>
        <taxon>Eukaryota</taxon>
        <taxon>Fungi</taxon>
        <taxon>Dikarya</taxon>
        <taxon>Basidiomycota</taxon>
        <taxon>Agaricomycotina</taxon>
        <taxon>Agaricomycetes</taxon>
        <taxon>Hymenochaetales</taxon>
        <taxon>Schizoporaceae</taxon>
        <taxon>Schizopora</taxon>
    </lineage>
</organism>
<dbReference type="EMBL" id="KQ085887">
    <property type="protein sequence ID" value="KLO19292.1"/>
    <property type="molecule type" value="Genomic_DNA"/>
</dbReference>
<dbReference type="PROSITE" id="PS50174">
    <property type="entry name" value="G_PATCH"/>
    <property type="match status" value="1"/>
</dbReference>
<feature type="region of interest" description="Disordered" evidence="1">
    <location>
        <begin position="886"/>
        <end position="905"/>
    </location>
</feature>
<proteinExistence type="predicted"/>
<dbReference type="Proteomes" id="UP000053477">
    <property type="component" value="Unassembled WGS sequence"/>
</dbReference>
<dbReference type="FunCoup" id="A0A0H2S4Y7">
    <property type="interactions" value="179"/>
</dbReference>
<feature type="region of interest" description="Disordered" evidence="1">
    <location>
        <begin position="653"/>
        <end position="690"/>
    </location>
</feature>
<feature type="region of interest" description="Disordered" evidence="1">
    <location>
        <begin position="85"/>
        <end position="105"/>
    </location>
</feature>
<dbReference type="OrthoDB" id="20507at2759"/>
<dbReference type="Pfam" id="PF07713">
    <property type="entry name" value="DUF1604"/>
    <property type="match status" value="1"/>
</dbReference>
<feature type="compositionally biased region" description="Basic and acidic residues" evidence="1">
    <location>
        <begin position="723"/>
        <end position="732"/>
    </location>
</feature>
<sequence>MTSRLKRKLNDIGVDTSSAKVNENFCLIGTPLPPLEKTKDTGEFLPVWKQDVRDEKGRRRLHGAFTGGFSAGYFNTVGSAEGWTPSTFTSSRGERAKAKKAKPEDFMDEEDLAEMRESRKLVDTNDQMDVDIWSSEGRKADATGEDESLTRALESALLPPTRDSVGAQILRKMGWRLGHGIGPRITYEQRKAQDTMYGDTSSSLDDDEEAKKHMYPPRDTRVHNFKRKDDSFGLGYVPSKGLTELVRDSSGDKRDSGPNISAGFGLGALNDADDDDVDFYDVDSNRNQSRRQVAYEGEEDERIVLGQRNKRDTGRQRPLPVHEKSVASVAGFFNDGTPVLSGFIVADKPVQEEKWFPLPKVPKDWIPNPSRVWQADKENLENNEKNLQHGKAKMTSDQRGKALGETPLPAAPRSVFDYLSQKDRDRLKNMSAGNVAIPEQQPVSTADPGPEPAPSDAPTIPRLDPNVAKMALLGFQPYVADPLKHARYTAFLNAQAAGEDAVPFGRLPNQKESEFAKELSDYAKNATIFKPVSTTMSGRFASATVVQLGPTVKEGLYKPEESGFLSNKPEDQSSAGSVSETKKKEETPKENAARLSMFGPLTREVKTWLPAKLLCKRFGVKEPVIEATEGVTPTPGPSFVSKELLAITDEAPANASALNGQTEIGSEKPPTKPGRRDIANIGLGEDETQGKDILTYERPSMDIFKAIFASDDEDSDDDEQEAKDDGRDDKVAESSNEVANNVPEGAIASASVTQVQGEKVAKSNLSVAVVEPVDLSSFKPTFVPRSERSKGKEKERGGEVDRRDKTKKKKDKKGKGKTLMSFDVDDGEEGNKGVADDIDREHKRKKKRKDKIADDDWVEKPIPEVVQNFTAVPAQAKILNEDVHNVDSASPVGPARGRKRAIDFM</sequence>
<feature type="compositionally biased region" description="Acidic residues" evidence="1">
    <location>
        <begin position="710"/>
        <end position="722"/>
    </location>
</feature>
<evidence type="ECO:0000313" key="3">
    <source>
        <dbReference type="EMBL" id="KLO19292.1"/>
    </source>
</evidence>
<dbReference type="InterPro" id="IPR011666">
    <property type="entry name" value="DUF1604"/>
</dbReference>
<name>A0A0H2S4Y7_9AGAM</name>
<feature type="compositionally biased region" description="Basic and acidic residues" evidence="1">
    <location>
        <begin position="92"/>
        <end position="105"/>
    </location>
</feature>
<feature type="region of interest" description="Disordered" evidence="1">
    <location>
        <begin position="190"/>
        <end position="210"/>
    </location>
</feature>
<dbReference type="InParanoid" id="A0A0H2S4Y7"/>
<dbReference type="PANTHER" id="PTHR13384:SF19">
    <property type="entry name" value="G PATCH DOMAIN-CONTAINING PROTEIN 1"/>
    <property type="match status" value="1"/>
</dbReference>
<dbReference type="GO" id="GO:0006397">
    <property type="term" value="P:mRNA processing"/>
    <property type="evidence" value="ECO:0007669"/>
    <property type="project" value="InterPro"/>
</dbReference>
<feature type="region of interest" description="Disordered" evidence="1">
    <location>
        <begin position="776"/>
        <end position="854"/>
    </location>
</feature>
<gene>
    <name evidence="3" type="ORF">SCHPADRAFT_898867</name>
</gene>
<evidence type="ECO:0000313" key="4">
    <source>
        <dbReference type="Proteomes" id="UP000053477"/>
    </source>
</evidence>
<evidence type="ECO:0000259" key="2">
    <source>
        <dbReference type="PROSITE" id="PS50174"/>
    </source>
</evidence>
<accession>A0A0H2S4Y7</accession>
<dbReference type="STRING" id="27342.A0A0H2S4Y7"/>
<dbReference type="AlphaFoldDB" id="A0A0H2S4Y7"/>
<dbReference type="PANTHER" id="PTHR13384">
    <property type="entry name" value="G PATCH DOMAIN-CONTAINING PROTEIN 1"/>
    <property type="match status" value="1"/>
</dbReference>
<feature type="compositionally biased region" description="Basic and acidic residues" evidence="1">
    <location>
        <begin position="247"/>
        <end position="256"/>
    </location>
</feature>
<feature type="region of interest" description="Disordered" evidence="1">
    <location>
        <begin position="438"/>
        <end position="462"/>
    </location>
</feature>
<protein>
    <recommendedName>
        <fullName evidence="2">G-patch domain-containing protein</fullName>
    </recommendedName>
</protein>
<dbReference type="Pfam" id="PF26093">
    <property type="entry name" value="HTH_TGH"/>
    <property type="match status" value="1"/>
</dbReference>
<feature type="compositionally biased region" description="Basic and acidic residues" evidence="1">
    <location>
        <begin position="580"/>
        <end position="592"/>
    </location>
</feature>